<dbReference type="EMBL" id="LAZR01010276">
    <property type="protein sequence ID" value="KKM67852.1"/>
    <property type="molecule type" value="Genomic_DNA"/>
</dbReference>
<evidence type="ECO:0000313" key="1">
    <source>
        <dbReference type="EMBL" id="KKM67852.1"/>
    </source>
</evidence>
<dbReference type="AlphaFoldDB" id="A0A0F9MFE1"/>
<gene>
    <name evidence="1" type="ORF">LCGC14_1466930</name>
</gene>
<protein>
    <submittedName>
        <fullName evidence="1">Uncharacterized protein</fullName>
    </submittedName>
</protein>
<name>A0A0F9MFE1_9ZZZZ</name>
<comment type="caution">
    <text evidence="1">The sequence shown here is derived from an EMBL/GenBank/DDBJ whole genome shotgun (WGS) entry which is preliminary data.</text>
</comment>
<reference evidence="1" key="1">
    <citation type="journal article" date="2015" name="Nature">
        <title>Complex archaea that bridge the gap between prokaryotes and eukaryotes.</title>
        <authorList>
            <person name="Spang A."/>
            <person name="Saw J.H."/>
            <person name="Jorgensen S.L."/>
            <person name="Zaremba-Niedzwiedzka K."/>
            <person name="Martijn J."/>
            <person name="Lind A.E."/>
            <person name="van Eijk R."/>
            <person name="Schleper C."/>
            <person name="Guy L."/>
            <person name="Ettema T.J."/>
        </authorList>
    </citation>
    <scope>NUCLEOTIDE SEQUENCE</scope>
</reference>
<accession>A0A0F9MFE1</accession>
<proteinExistence type="predicted"/>
<sequence>MGYRESPAFQRMMQRMGRMNPSQMAVLNALSVDAEFADEETRRTLQALSHRQNVEYSNRSLDLRAQASRSGQAYRGKELGLRAQASASGQAYRSDALDLRTRAGLSELESRNRGLDLRTKTSMDRLGLRRQEFDWKSAAGLDRQALRESTFQDTRRQNRTAEFVGLGNVIASYDYGRKRDEIDFKTYKMLRALTNKYER</sequence>
<organism evidence="1">
    <name type="scientific">marine sediment metagenome</name>
    <dbReference type="NCBI Taxonomy" id="412755"/>
    <lineage>
        <taxon>unclassified sequences</taxon>
        <taxon>metagenomes</taxon>
        <taxon>ecological metagenomes</taxon>
    </lineage>
</organism>